<evidence type="ECO:0000313" key="4">
    <source>
        <dbReference type="EMBL" id="CAF3419836.1"/>
    </source>
</evidence>
<dbReference type="EMBL" id="CAJOBP010002554">
    <property type="protein sequence ID" value="CAF4361230.1"/>
    <property type="molecule type" value="Genomic_DNA"/>
</dbReference>
<dbReference type="Proteomes" id="UP000663825">
    <property type="component" value="Unassembled WGS sequence"/>
</dbReference>
<dbReference type="EMBL" id="CAJNXB010002370">
    <property type="protein sequence ID" value="CAF3238306.1"/>
    <property type="molecule type" value="Genomic_DNA"/>
</dbReference>
<protein>
    <submittedName>
        <fullName evidence="7">Uncharacterized protein</fullName>
    </submittedName>
</protein>
<evidence type="ECO:0000313" key="6">
    <source>
        <dbReference type="EMBL" id="CAF4425158.1"/>
    </source>
</evidence>
<dbReference type="Proteomes" id="UP000663869">
    <property type="component" value="Unassembled WGS sequence"/>
</dbReference>
<organism evidence="7 9">
    <name type="scientific">Rotaria socialis</name>
    <dbReference type="NCBI Taxonomy" id="392032"/>
    <lineage>
        <taxon>Eukaryota</taxon>
        <taxon>Metazoa</taxon>
        <taxon>Spiralia</taxon>
        <taxon>Gnathifera</taxon>
        <taxon>Rotifera</taxon>
        <taxon>Eurotatoria</taxon>
        <taxon>Bdelloidea</taxon>
        <taxon>Philodinida</taxon>
        <taxon>Philodinidae</taxon>
        <taxon>Rotaria</taxon>
    </lineage>
</organism>
<dbReference type="EMBL" id="CAJOBO010002010">
    <property type="protein sequence ID" value="CAF4425158.1"/>
    <property type="molecule type" value="Genomic_DNA"/>
</dbReference>
<dbReference type="EMBL" id="CAJOBR010001335">
    <property type="protein sequence ID" value="CAF4599483.1"/>
    <property type="molecule type" value="Genomic_DNA"/>
</dbReference>
<dbReference type="EMBL" id="CAJOBQ010000874">
    <property type="protein sequence ID" value="CAF4428624.1"/>
    <property type="molecule type" value="Genomic_DNA"/>
</dbReference>
<gene>
    <name evidence="2" type="ORF">FME351_LOCUS2666</name>
    <name evidence="4" type="ORF">GRG538_LOCUS11693</name>
    <name evidence="6" type="ORF">HFQ381_LOCUS21894</name>
    <name evidence="3" type="ORF">LUA448_LOCUS18929</name>
    <name evidence="8" type="ORF">QYT958_LOCUS11453</name>
    <name evidence="1" type="ORF">TIS948_LOCUS14489</name>
    <name evidence="7" type="ORF">TSG867_LOCUS15151</name>
    <name evidence="5" type="ORF">UJA718_LOCUS16453</name>
</gene>
<dbReference type="Proteomes" id="UP000663851">
    <property type="component" value="Unassembled WGS sequence"/>
</dbReference>
<evidence type="ECO:0000313" key="9">
    <source>
        <dbReference type="Proteomes" id="UP000663862"/>
    </source>
</evidence>
<keyword evidence="10" id="KW-1185">Reference proteome</keyword>
<evidence type="ECO:0000313" key="8">
    <source>
        <dbReference type="EMBL" id="CAF4599483.1"/>
    </source>
</evidence>
<accession>A0A820QRW1</accession>
<dbReference type="Proteomes" id="UP000663872">
    <property type="component" value="Unassembled WGS sequence"/>
</dbReference>
<proteinExistence type="predicted"/>
<dbReference type="EMBL" id="CAJNYD010002389">
    <property type="protein sequence ID" value="CAF3415549.1"/>
    <property type="molecule type" value="Genomic_DNA"/>
</dbReference>
<sequence>MLYTLIRFIRNFAGHYIDSAIEDSNDQQDLYKDIIIVMVHLVHTLSLKRQNSIEHLGLFLEKTTINQLIQENDLLTEPEKPYSISEIFFGLHMNFNTHWYRRNGNKKCIDFNEFSIEFISIFNNLFNKYYEGRLKSRGAQPVW</sequence>
<dbReference type="Proteomes" id="UP000663862">
    <property type="component" value="Unassembled WGS sequence"/>
</dbReference>
<evidence type="ECO:0000313" key="3">
    <source>
        <dbReference type="EMBL" id="CAF3415549.1"/>
    </source>
</evidence>
<dbReference type="AlphaFoldDB" id="A0A820QRW1"/>
<name>A0A820QRW1_9BILA</name>
<dbReference type="Proteomes" id="UP000663848">
    <property type="component" value="Unassembled WGS sequence"/>
</dbReference>
<dbReference type="Proteomes" id="UP000663833">
    <property type="component" value="Unassembled WGS sequence"/>
</dbReference>
<evidence type="ECO:0000313" key="1">
    <source>
        <dbReference type="EMBL" id="CAF3238306.1"/>
    </source>
</evidence>
<comment type="caution">
    <text evidence="7">The sequence shown here is derived from an EMBL/GenBank/DDBJ whole genome shotgun (WGS) entry which is preliminary data.</text>
</comment>
<reference evidence="7" key="1">
    <citation type="submission" date="2021-02" db="EMBL/GenBank/DDBJ databases">
        <authorList>
            <person name="Nowell W R."/>
        </authorList>
    </citation>
    <scope>NUCLEOTIDE SEQUENCE</scope>
</reference>
<dbReference type="Proteomes" id="UP000663873">
    <property type="component" value="Unassembled WGS sequence"/>
</dbReference>
<evidence type="ECO:0000313" key="7">
    <source>
        <dbReference type="EMBL" id="CAF4428624.1"/>
    </source>
</evidence>
<evidence type="ECO:0000313" key="10">
    <source>
        <dbReference type="Proteomes" id="UP000663873"/>
    </source>
</evidence>
<dbReference type="EMBL" id="CAJNYT010001577">
    <property type="protein sequence ID" value="CAF3419836.1"/>
    <property type="molecule type" value="Genomic_DNA"/>
</dbReference>
<dbReference type="EMBL" id="CAJNYU010000157">
    <property type="protein sequence ID" value="CAF3332148.1"/>
    <property type="molecule type" value="Genomic_DNA"/>
</dbReference>
<evidence type="ECO:0000313" key="2">
    <source>
        <dbReference type="EMBL" id="CAF3332148.1"/>
    </source>
</evidence>
<evidence type="ECO:0000313" key="5">
    <source>
        <dbReference type="EMBL" id="CAF4361230.1"/>
    </source>
</evidence>